<name>C7N4Q3_SLAHD</name>
<dbReference type="FunFam" id="3.40.50.300:FF:001119">
    <property type="entry name" value="Iron-sulfur cluster carrier protein"/>
    <property type="match status" value="1"/>
</dbReference>
<dbReference type="PROSITE" id="PS01215">
    <property type="entry name" value="MRP"/>
    <property type="match status" value="1"/>
</dbReference>
<dbReference type="InterPro" id="IPR019591">
    <property type="entry name" value="Mrp/NBP35_ATP-bd"/>
</dbReference>
<dbReference type="RefSeq" id="WP_012797992.1">
    <property type="nucleotide sequence ID" value="NC_013165.1"/>
</dbReference>
<evidence type="ECO:0000256" key="2">
    <source>
        <dbReference type="ARBA" id="ARBA00022741"/>
    </source>
</evidence>
<dbReference type="InterPro" id="IPR044304">
    <property type="entry name" value="NUBPL-like"/>
</dbReference>
<proteinExistence type="inferred from homology"/>
<organism evidence="7 8">
    <name type="scientific">Slackia heliotrinireducens (strain ATCC 29202 / DSM 20476 / NCTC 11029 / RHS 1)</name>
    <name type="common">Peptococcus heliotrinreducens</name>
    <dbReference type="NCBI Taxonomy" id="471855"/>
    <lineage>
        <taxon>Bacteria</taxon>
        <taxon>Bacillati</taxon>
        <taxon>Actinomycetota</taxon>
        <taxon>Coriobacteriia</taxon>
        <taxon>Eggerthellales</taxon>
        <taxon>Eggerthellaceae</taxon>
        <taxon>Slackia</taxon>
    </lineage>
</organism>
<dbReference type="KEGG" id="shi:Shel_08340"/>
<dbReference type="SUPFAM" id="SSF52540">
    <property type="entry name" value="P-loop containing nucleoside triphosphate hydrolases"/>
    <property type="match status" value="1"/>
</dbReference>
<gene>
    <name evidence="7" type="ordered locus">Shel_08340</name>
</gene>
<keyword evidence="5 6" id="KW-0411">Iron-sulfur</keyword>
<dbReference type="HAMAP" id="MF_02040">
    <property type="entry name" value="Mrp_NBP35"/>
    <property type="match status" value="1"/>
</dbReference>
<dbReference type="EMBL" id="CP001684">
    <property type="protein sequence ID" value="ACV21888.1"/>
    <property type="molecule type" value="Genomic_DNA"/>
</dbReference>
<feature type="binding site" evidence="6">
    <location>
        <begin position="47"/>
        <end position="54"/>
    </location>
    <ligand>
        <name>ATP</name>
        <dbReference type="ChEBI" id="CHEBI:30616"/>
    </ligand>
</feature>
<keyword evidence="1 6" id="KW-0479">Metal-binding</keyword>
<keyword evidence="2 6" id="KW-0547">Nucleotide-binding</keyword>
<dbReference type="Proteomes" id="UP000002026">
    <property type="component" value="Chromosome"/>
</dbReference>
<dbReference type="InterPro" id="IPR027417">
    <property type="entry name" value="P-loop_NTPase"/>
</dbReference>
<dbReference type="Gene3D" id="3.40.50.300">
    <property type="entry name" value="P-loop containing nucleotide triphosphate hydrolases"/>
    <property type="match status" value="1"/>
</dbReference>
<evidence type="ECO:0000256" key="3">
    <source>
        <dbReference type="ARBA" id="ARBA00022840"/>
    </source>
</evidence>
<dbReference type="AlphaFoldDB" id="C7N4Q3"/>
<reference evidence="7 8" key="1">
    <citation type="journal article" date="2009" name="Stand. Genomic Sci.">
        <title>Complete genome sequence of Slackia heliotrinireducens type strain (RHS 1).</title>
        <authorList>
            <person name="Pukall R."/>
            <person name="Lapidus A."/>
            <person name="Nolan M."/>
            <person name="Copeland A."/>
            <person name="Glavina Del Rio T."/>
            <person name="Lucas S."/>
            <person name="Chen F."/>
            <person name="Tice H."/>
            <person name="Cheng J.F."/>
            <person name="Chertkov O."/>
            <person name="Bruce D."/>
            <person name="Goodwin L."/>
            <person name="Kuske C."/>
            <person name="Brettin T."/>
            <person name="Detter J.C."/>
            <person name="Han C."/>
            <person name="Pitluck S."/>
            <person name="Pati A."/>
            <person name="Mavrommatis K."/>
            <person name="Ivanova N."/>
            <person name="Ovchinnikova G."/>
            <person name="Chen A."/>
            <person name="Palaniappan K."/>
            <person name="Schneider S."/>
            <person name="Rohde M."/>
            <person name="Chain P."/>
            <person name="D'haeseleer P."/>
            <person name="Goker M."/>
            <person name="Bristow J."/>
            <person name="Eisen J.A."/>
            <person name="Markowitz V."/>
            <person name="Kyrpides N.C."/>
            <person name="Klenk H.P."/>
            <person name="Hugenholtz P."/>
        </authorList>
    </citation>
    <scope>NUCLEOTIDE SEQUENCE [LARGE SCALE GENOMIC DNA]</scope>
    <source>
        <strain evidence="8">ATCC 29202 / DSM 20476 / NCTC 11029 / RHS 1</strain>
    </source>
</reference>
<evidence type="ECO:0000256" key="1">
    <source>
        <dbReference type="ARBA" id="ARBA00022723"/>
    </source>
</evidence>
<evidence type="ECO:0000313" key="7">
    <source>
        <dbReference type="EMBL" id="ACV21888.1"/>
    </source>
</evidence>
<keyword evidence="3 6" id="KW-0067">ATP-binding</keyword>
<keyword evidence="4 6" id="KW-0408">Iron</keyword>
<dbReference type="Pfam" id="PF10609">
    <property type="entry name" value="ParA"/>
    <property type="match status" value="1"/>
</dbReference>
<comment type="function">
    <text evidence="6">Binds and transfers iron-sulfur (Fe-S) clusters to target apoproteins. Can hydrolyze ATP.</text>
</comment>
<sequence length="276" mass="29147">MPEQQSPATCGHNCGGCSSDCSERTAPAKLTPNSVSTINHVIGVVSGKGGVGKTLVTCMLASELRKRGYSVGILDADVTGPSIPKAFGVKGPLRGTETGINPAITTQDISIISTNLLLPREDDAVAWRGPVLTGIIRQFFNEVNWGKLDYLLVDMPPGTSDAFLTVMQTLPVDGIISVSAPQGLVGMIVGKAINLAKDLDVPVVGLVENMSYFECPDCGKRHSIFGETQVEEIAKHYDIPHTATLPINPSFAAMVDAGKVYDIELNGALDTVIEAI</sequence>
<evidence type="ECO:0000256" key="6">
    <source>
        <dbReference type="HAMAP-Rule" id="MF_02040"/>
    </source>
</evidence>
<dbReference type="GO" id="GO:0005524">
    <property type="term" value="F:ATP binding"/>
    <property type="evidence" value="ECO:0007669"/>
    <property type="project" value="UniProtKB-UniRule"/>
</dbReference>
<dbReference type="InterPro" id="IPR000808">
    <property type="entry name" value="Mrp-like_CS"/>
</dbReference>
<dbReference type="GO" id="GO:0046872">
    <property type="term" value="F:metal ion binding"/>
    <property type="evidence" value="ECO:0007669"/>
    <property type="project" value="UniProtKB-KW"/>
</dbReference>
<evidence type="ECO:0000256" key="5">
    <source>
        <dbReference type="ARBA" id="ARBA00023014"/>
    </source>
</evidence>
<dbReference type="GO" id="GO:0051539">
    <property type="term" value="F:4 iron, 4 sulfur cluster binding"/>
    <property type="evidence" value="ECO:0007669"/>
    <property type="project" value="TreeGrafter"/>
</dbReference>
<evidence type="ECO:0000256" key="4">
    <source>
        <dbReference type="ARBA" id="ARBA00023004"/>
    </source>
</evidence>
<dbReference type="STRING" id="471855.Shel_08340"/>
<dbReference type="InterPro" id="IPR033756">
    <property type="entry name" value="YlxH/NBP35"/>
</dbReference>
<dbReference type="GO" id="GO:0016226">
    <property type="term" value="P:iron-sulfur cluster assembly"/>
    <property type="evidence" value="ECO:0007669"/>
    <property type="project" value="InterPro"/>
</dbReference>
<keyword evidence="8" id="KW-1185">Reference proteome</keyword>
<accession>C7N4Q3</accession>
<dbReference type="PANTHER" id="PTHR42961">
    <property type="entry name" value="IRON-SULFUR PROTEIN NUBPL"/>
    <property type="match status" value="1"/>
</dbReference>
<keyword evidence="6" id="KW-0378">Hydrolase</keyword>
<comment type="subunit">
    <text evidence="6">Homodimer.</text>
</comment>
<comment type="similarity">
    <text evidence="6">Belongs to the Mrp/NBP35 ATP-binding proteins family.</text>
</comment>
<dbReference type="eggNOG" id="COG0489">
    <property type="taxonomic scope" value="Bacteria"/>
</dbReference>
<protein>
    <recommendedName>
        <fullName evidence="6">Iron-sulfur cluster carrier protein</fullName>
    </recommendedName>
</protein>
<dbReference type="GO" id="GO:0016887">
    <property type="term" value="F:ATP hydrolysis activity"/>
    <property type="evidence" value="ECO:0007669"/>
    <property type="project" value="UniProtKB-UniRule"/>
</dbReference>
<dbReference type="HOGENOM" id="CLU_024839_0_2_11"/>
<dbReference type="GO" id="GO:0140663">
    <property type="term" value="F:ATP-dependent FeS chaperone activity"/>
    <property type="evidence" value="ECO:0007669"/>
    <property type="project" value="InterPro"/>
</dbReference>
<dbReference type="CDD" id="cd02037">
    <property type="entry name" value="Mrp_NBP35"/>
    <property type="match status" value="1"/>
</dbReference>
<dbReference type="PANTHER" id="PTHR42961:SF2">
    <property type="entry name" value="IRON-SULFUR PROTEIN NUBPL"/>
    <property type="match status" value="1"/>
</dbReference>
<evidence type="ECO:0000313" key="8">
    <source>
        <dbReference type="Proteomes" id="UP000002026"/>
    </source>
</evidence>